<reference evidence="2" key="1">
    <citation type="submission" date="2016-01" db="EMBL/GenBank/DDBJ databases">
        <authorList>
            <person name="Peeters C."/>
        </authorList>
    </citation>
    <scope>NUCLEOTIDE SEQUENCE [LARGE SCALE GENOMIC DNA]</scope>
    <source>
        <strain evidence="2">LMG 22940</strain>
    </source>
</reference>
<protein>
    <submittedName>
        <fullName evidence="2">Uncharacterized protein</fullName>
    </submittedName>
</protein>
<dbReference type="RefSeq" id="WP_160110058.1">
    <property type="nucleotide sequence ID" value="NZ_FCON02000064.1"/>
</dbReference>
<keyword evidence="3" id="KW-1185">Reference proteome</keyword>
<dbReference type="AlphaFoldDB" id="A0A158K6F8"/>
<dbReference type="OrthoDB" id="9108989at2"/>
<evidence type="ECO:0000256" key="1">
    <source>
        <dbReference type="SAM" id="MobiDB-lite"/>
    </source>
</evidence>
<comment type="caution">
    <text evidence="2">The sequence shown here is derived from an EMBL/GenBank/DDBJ whole genome shotgun (WGS) entry which is preliminary data.</text>
</comment>
<proteinExistence type="predicted"/>
<dbReference type="EMBL" id="FCON02000064">
    <property type="protein sequence ID" value="SAL76130.1"/>
    <property type="molecule type" value="Genomic_DNA"/>
</dbReference>
<accession>A0A158K6F8</accession>
<dbReference type="Proteomes" id="UP000054770">
    <property type="component" value="Unassembled WGS sequence"/>
</dbReference>
<organism evidence="2 3">
    <name type="scientific">Caballeronia choica</name>
    <dbReference type="NCBI Taxonomy" id="326476"/>
    <lineage>
        <taxon>Bacteria</taxon>
        <taxon>Pseudomonadati</taxon>
        <taxon>Pseudomonadota</taxon>
        <taxon>Betaproteobacteria</taxon>
        <taxon>Burkholderiales</taxon>
        <taxon>Burkholderiaceae</taxon>
        <taxon>Caballeronia</taxon>
    </lineage>
</organism>
<evidence type="ECO:0000313" key="2">
    <source>
        <dbReference type="EMBL" id="SAL76130.1"/>
    </source>
</evidence>
<gene>
    <name evidence="2" type="ORF">AWB68_04913</name>
</gene>
<evidence type="ECO:0000313" key="3">
    <source>
        <dbReference type="Proteomes" id="UP000054770"/>
    </source>
</evidence>
<name>A0A158K6F8_9BURK</name>
<feature type="region of interest" description="Disordered" evidence="1">
    <location>
        <begin position="29"/>
        <end position="52"/>
    </location>
</feature>
<sequence>MSTWMVVGCIWAMCAVCAVLFIRGAKPHIDRSKDDAHEPSHAPADEATRENV</sequence>